<dbReference type="GO" id="GO:0016987">
    <property type="term" value="F:sigma factor activity"/>
    <property type="evidence" value="ECO:0007669"/>
    <property type="project" value="UniProtKB-KW"/>
</dbReference>
<feature type="domain" description="DUF6596" evidence="7">
    <location>
        <begin position="203"/>
        <end position="303"/>
    </location>
</feature>
<keyword evidence="9" id="KW-1185">Reference proteome</keyword>
<dbReference type="Pfam" id="PF08281">
    <property type="entry name" value="Sigma70_r4_2"/>
    <property type="match status" value="1"/>
</dbReference>
<evidence type="ECO:0000256" key="3">
    <source>
        <dbReference type="ARBA" id="ARBA00023082"/>
    </source>
</evidence>
<dbReference type="Pfam" id="PF04542">
    <property type="entry name" value="Sigma70_r2"/>
    <property type="match status" value="1"/>
</dbReference>
<feature type="domain" description="RNA polymerase sigma-70 region 2" evidence="5">
    <location>
        <begin position="16"/>
        <end position="82"/>
    </location>
</feature>
<dbReference type="NCBIfam" id="TIGR02937">
    <property type="entry name" value="sigma70-ECF"/>
    <property type="match status" value="1"/>
</dbReference>
<evidence type="ECO:0000313" key="8">
    <source>
        <dbReference type="EMBL" id="MBM9469498.1"/>
    </source>
</evidence>
<evidence type="ECO:0000313" key="9">
    <source>
        <dbReference type="Proteomes" id="UP000663792"/>
    </source>
</evidence>
<evidence type="ECO:0000256" key="1">
    <source>
        <dbReference type="ARBA" id="ARBA00010641"/>
    </source>
</evidence>
<name>A0A938YH40_9ACTN</name>
<dbReference type="Pfam" id="PF20239">
    <property type="entry name" value="DUF6596"/>
    <property type="match status" value="1"/>
</dbReference>
<dbReference type="Gene3D" id="1.10.10.10">
    <property type="entry name" value="Winged helix-like DNA-binding domain superfamily/Winged helix DNA-binding domain"/>
    <property type="match status" value="1"/>
</dbReference>
<dbReference type="InterPro" id="IPR013249">
    <property type="entry name" value="RNA_pol_sigma70_r4_t2"/>
</dbReference>
<keyword evidence="3" id="KW-0731">Sigma factor</keyword>
<dbReference type="InterPro" id="IPR013324">
    <property type="entry name" value="RNA_pol_sigma_r3/r4-like"/>
</dbReference>
<comment type="similarity">
    <text evidence="1">Belongs to the sigma-70 factor family. ECF subfamily.</text>
</comment>
<protein>
    <submittedName>
        <fullName evidence="8">Sigma-70 family RNA polymerase sigma factor</fullName>
    </submittedName>
</protein>
<accession>A0A938YH40</accession>
<reference evidence="8" key="1">
    <citation type="submission" date="2021-01" db="EMBL/GenBank/DDBJ databases">
        <title>YIM 132084 draft genome.</title>
        <authorList>
            <person name="An D."/>
        </authorList>
    </citation>
    <scope>NUCLEOTIDE SEQUENCE</scope>
    <source>
        <strain evidence="8">YIM 132084</strain>
    </source>
</reference>
<dbReference type="PANTHER" id="PTHR47756">
    <property type="entry name" value="BLL6612 PROTEIN-RELATED"/>
    <property type="match status" value="1"/>
</dbReference>
<evidence type="ECO:0000256" key="4">
    <source>
        <dbReference type="ARBA" id="ARBA00023163"/>
    </source>
</evidence>
<dbReference type="EMBL" id="JAERWK010000027">
    <property type="protein sequence ID" value="MBM9469498.1"/>
    <property type="molecule type" value="Genomic_DNA"/>
</dbReference>
<dbReference type="GO" id="GO:0006352">
    <property type="term" value="P:DNA-templated transcription initiation"/>
    <property type="evidence" value="ECO:0007669"/>
    <property type="project" value="InterPro"/>
</dbReference>
<dbReference type="AlphaFoldDB" id="A0A938YH40"/>
<keyword evidence="2" id="KW-0805">Transcription regulation</keyword>
<dbReference type="InterPro" id="IPR046531">
    <property type="entry name" value="DUF6596"/>
</dbReference>
<organism evidence="8 9">
    <name type="scientific">Nakamurella leprariae</name>
    <dbReference type="NCBI Taxonomy" id="2803911"/>
    <lineage>
        <taxon>Bacteria</taxon>
        <taxon>Bacillati</taxon>
        <taxon>Actinomycetota</taxon>
        <taxon>Actinomycetes</taxon>
        <taxon>Nakamurellales</taxon>
        <taxon>Nakamurellaceae</taxon>
        <taxon>Nakamurella</taxon>
    </lineage>
</organism>
<evidence type="ECO:0000259" key="6">
    <source>
        <dbReference type="Pfam" id="PF08281"/>
    </source>
</evidence>
<dbReference type="RefSeq" id="WP_205262461.1">
    <property type="nucleotide sequence ID" value="NZ_JAERWK010000027.1"/>
</dbReference>
<gene>
    <name evidence="8" type="ORF">JL106_19600</name>
</gene>
<sequence length="436" mass="46604">MTAATPGEIDRVIGALARRHGGALVAALAGRYSDVALADDAVQDALVEAWQRWPDTGVPDNPPGWLTTVAHRKALDRLRRTAAEQRRVAAVAPEVVARGADVDHVRPAAGEPGGAEGEVTLVRDEGQIRDDQLRLLLLCTHPALHRDAQVALTLRLVGGLSTSEVAAAFLVPETTMAQRIVRAKHKIRTARIPLTVPADLTGRLDVLLTVLYLVFNEGYLAHGTTGPLRVDLLAESVRLTELLAGLLPDRAEVGGLLALQWFTRSRETTRFTGDGDLVTLDRQDRTRWDRTCIDRGNRVLTAALRRAAPGPFQVRALIAGEHANARTAADTDWPAIVRLYRQLVAMTGSPVERLNLAVATAEADGAPAGLAVLATISGLDRYHLFHAAAAELALRAGDAAAAAASFDRALELVTAPAEQRHLARRLAVARAGVPTA</sequence>
<dbReference type="Proteomes" id="UP000663792">
    <property type="component" value="Unassembled WGS sequence"/>
</dbReference>
<dbReference type="InterPro" id="IPR014284">
    <property type="entry name" value="RNA_pol_sigma-70_dom"/>
</dbReference>
<evidence type="ECO:0000259" key="7">
    <source>
        <dbReference type="Pfam" id="PF20239"/>
    </source>
</evidence>
<dbReference type="SUPFAM" id="SSF88946">
    <property type="entry name" value="Sigma2 domain of RNA polymerase sigma factors"/>
    <property type="match status" value="1"/>
</dbReference>
<evidence type="ECO:0000259" key="5">
    <source>
        <dbReference type="Pfam" id="PF04542"/>
    </source>
</evidence>
<dbReference type="PANTHER" id="PTHR47756:SF2">
    <property type="entry name" value="BLL6612 PROTEIN"/>
    <property type="match status" value="1"/>
</dbReference>
<dbReference type="InterPro" id="IPR013325">
    <property type="entry name" value="RNA_pol_sigma_r2"/>
</dbReference>
<keyword evidence="4" id="KW-0804">Transcription</keyword>
<dbReference type="InterPro" id="IPR007627">
    <property type="entry name" value="RNA_pol_sigma70_r2"/>
</dbReference>
<dbReference type="InterPro" id="IPR036388">
    <property type="entry name" value="WH-like_DNA-bd_sf"/>
</dbReference>
<dbReference type="Gene3D" id="1.10.1740.10">
    <property type="match status" value="1"/>
</dbReference>
<feature type="domain" description="RNA polymerase sigma factor 70 region 4 type 2" evidence="6">
    <location>
        <begin position="136"/>
        <end position="186"/>
    </location>
</feature>
<comment type="caution">
    <text evidence="8">The sequence shown here is derived from an EMBL/GenBank/DDBJ whole genome shotgun (WGS) entry which is preliminary data.</text>
</comment>
<evidence type="ECO:0000256" key="2">
    <source>
        <dbReference type="ARBA" id="ARBA00023015"/>
    </source>
</evidence>
<dbReference type="GO" id="GO:0003677">
    <property type="term" value="F:DNA binding"/>
    <property type="evidence" value="ECO:0007669"/>
    <property type="project" value="InterPro"/>
</dbReference>
<proteinExistence type="inferred from homology"/>
<dbReference type="SUPFAM" id="SSF88659">
    <property type="entry name" value="Sigma3 and sigma4 domains of RNA polymerase sigma factors"/>
    <property type="match status" value="1"/>
</dbReference>